<comment type="similarity">
    <text evidence="1">Belongs to the CTAG/PCC1 family.</text>
</comment>
<name>A0A7G9YU50_9EURY</name>
<dbReference type="NCBIfam" id="NF011470">
    <property type="entry name" value="PRK14887.1"/>
    <property type="match status" value="1"/>
</dbReference>
<protein>
    <recommendedName>
        <fullName evidence="3">KEOPS complex subunit Pcc1</fullName>
    </recommendedName>
</protein>
<dbReference type="Pfam" id="PF09341">
    <property type="entry name" value="Pcc1"/>
    <property type="match status" value="1"/>
</dbReference>
<dbReference type="Gene3D" id="3.30.310.50">
    <property type="entry name" value="Alpha-D-phosphohexomutase, C-terminal domain"/>
    <property type="match status" value="1"/>
</dbReference>
<evidence type="ECO:0008006" key="3">
    <source>
        <dbReference type="Google" id="ProtNLM"/>
    </source>
</evidence>
<gene>
    <name evidence="2" type="ORF">CBNPKNJC_00049</name>
</gene>
<dbReference type="AlphaFoldDB" id="A0A7G9YU50"/>
<dbReference type="InterPro" id="IPR015419">
    <property type="entry name" value="CTAG/Pcc1"/>
</dbReference>
<accession>A0A7G9YU50</accession>
<dbReference type="EMBL" id="MT631471">
    <property type="protein sequence ID" value="QNO51534.1"/>
    <property type="molecule type" value="Genomic_DNA"/>
</dbReference>
<evidence type="ECO:0000256" key="1">
    <source>
        <dbReference type="ARBA" id="ARBA00007073"/>
    </source>
</evidence>
<evidence type="ECO:0000313" key="2">
    <source>
        <dbReference type="EMBL" id="QNO51534.1"/>
    </source>
</evidence>
<proteinExistence type="inferred from homology"/>
<reference evidence="2" key="1">
    <citation type="submission" date="2020-06" db="EMBL/GenBank/DDBJ databases">
        <title>Unique genomic features of the anaerobic methanotrophic archaea.</title>
        <authorList>
            <person name="Chadwick G.L."/>
            <person name="Skennerton C.T."/>
            <person name="Laso-Perez R."/>
            <person name="Leu A.O."/>
            <person name="Speth D.R."/>
            <person name="Yu H."/>
            <person name="Morgan-Lang C."/>
            <person name="Hatzenpichler R."/>
            <person name="Goudeau D."/>
            <person name="Malmstrom R."/>
            <person name="Brazelton W.J."/>
            <person name="Woyke T."/>
            <person name="Hallam S.J."/>
            <person name="Tyson G.W."/>
            <person name="Wegener G."/>
            <person name="Boetius A."/>
            <person name="Orphan V."/>
        </authorList>
    </citation>
    <scope>NUCLEOTIDE SEQUENCE</scope>
</reference>
<organism evidence="2">
    <name type="scientific">Candidatus Methanophagaceae archaeon ANME-1 ERB6</name>
    <dbReference type="NCBI Taxonomy" id="2759912"/>
    <lineage>
        <taxon>Archaea</taxon>
        <taxon>Methanobacteriati</taxon>
        <taxon>Methanobacteriota</taxon>
        <taxon>Stenosarchaea group</taxon>
        <taxon>Methanomicrobia</taxon>
        <taxon>Candidatus Methanophagales</taxon>
        <taxon>Candidatus Methanophagaceae</taxon>
    </lineage>
</organism>
<sequence length="105" mass="11827">MNVEAKFVFRDEEAVIKTIYESIRGEEEGGREKGNNDKRRSFVDTALNGNELTVCIRGEDIVIVRAAANTWLRLLKIAEEMIVAVAEYGKDKEKGNIIIPVINCK</sequence>